<evidence type="ECO:0000313" key="1">
    <source>
        <dbReference type="EMBL" id="KAH6927791.1"/>
    </source>
</evidence>
<keyword evidence="2" id="KW-1185">Reference proteome</keyword>
<name>A0ACB7S174_HYAAI</name>
<protein>
    <submittedName>
        <fullName evidence="1">Uncharacterized protein</fullName>
    </submittedName>
</protein>
<dbReference type="EMBL" id="CM023486">
    <property type="protein sequence ID" value="KAH6927791.1"/>
    <property type="molecule type" value="Genomic_DNA"/>
</dbReference>
<sequence length="413" mass="48054">MSHLLAENEYYNEESKTEFQSAKDKPGIHIYNPKTPVELHLPGGIQKFNDVFMESTFRKDMKTVTFEYWWSARMDMPLLELVTEQLRPGVLNYTLDDYELRRYTVPEFNYKFEPGKTHQLQFHLGMEKGMPLYSIVRYIGITAENHDARSHLHAVEIAQHRSVERVVYEWWWSKTMDFPLFEVTSEQYMENKLQYYVEDYNSKSKDVGNRDFYYVLGQDTRTKFLYDVKDRYLVIRIDGRYSLFELLDRYADASPYDRFYIKGDLDIKVIRIPYADPLPVPLSLPLTSSGILKGDRYEIKGKNPRNAESFRLVFGDQSLEVPLGVEHEEFALEVTGEEDGRCTAKLNDVELPGVISKGPFLTDRMVLEGDVDFNWVIITKPGGSEAAIGDGKENESPKEEAKEKTKEKEKSAK</sequence>
<organism evidence="1 2">
    <name type="scientific">Hyalomma asiaticum</name>
    <name type="common">Tick</name>
    <dbReference type="NCBI Taxonomy" id="266040"/>
    <lineage>
        <taxon>Eukaryota</taxon>
        <taxon>Metazoa</taxon>
        <taxon>Ecdysozoa</taxon>
        <taxon>Arthropoda</taxon>
        <taxon>Chelicerata</taxon>
        <taxon>Arachnida</taxon>
        <taxon>Acari</taxon>
        <taxon>Parasitiformes</taxon>
        <taxon>Ixodida</taxon>
        <taxon>Ixodoidea</taxon>
        <taxon>Ixodidae</taxon>
        <taxon>Hyalomminae</taxon>
        <taxon>Hyalomma</taxon>
    </lineage>
</organism>
<accession>A0ACB7S174</accession>
<proteinExistence type="predicted"/>
<gene>
    <name evidence="1" type="ORF">HPB50_008625</name>
</gene>
<evidence type="ECO:0000313" key="2">
    <source>
        <dbReference type="Proteomes" id="UP000821845"/>
    </source>
</evidence>
<dbReference type="Proteomes" id="UP000821845">
    <property type="component" value="Chromosome 6"/>
</dbReference>
<comment type="caution">
    <text evidence="1">The sequence shown here is derived from an EMBL/GenBank/DDBJ whole genome shotgun (WGS) entry which is preliminary data.</text>
</comment>
<reference evidence="1" key="1">
    <citation type="submission" date="2020-05" db="EMBL/GenBank/DDBJ databases">
        <title>Large-scale comparative analyses of tick genomes elucidate their genetic diversity and vector capacities.</title>
        <authorList>
            <person name="Jia N."/>
            <person name="Wang J."/>
            <person name="Shi W."/>
            <person name="Du L."/>
            <person name="Sun Y."/>
            <person name="Zhan W."/>
            <person name="Jiang J."/>
            <person name="Wang Q."/>
            <person name="Zhang B."/>
            <person name="Ji P."/>
            <person name="Sakyi L.B."/>
            <person name="Cui X."/>
            <person name="Yuan T."/>
            <person name="Jiang B."/>
            <person name="Yang W."/>
            <person name="Lam T.T.-Y."/>
            <person name="Chang Q."/>
            <person name="Ding S."/>
            <person name="Wang X."/>
            <person name="Zhu J."/>
            <person name="Ruan X."/>
            <person name="Zhao L."/>
            <person name="Wei J."/>
            <person name="Que T."/>
            <person name="Du C."/>
            <person name="Cheng J."/>
            <person name="Dai P."/>
            <person name="Han X."/>
            <person name="Huang E."/>
            <person name="Gao Y."/>
            <person name="Liu J."/>
            <person name="Shao H."/>
            <person name="Ye R."/>
            <person name="Li L."/>
            <person name="Wei W."/>
            <person name="Wang X."/>
            <person name="Wang C."/>
            <person name="Yang T."/>
            <person name="Huo Q."/>
            <person name="Li W."/>
            <person name="Guo W."/>
            <person name="Chen H."/>
            <person name="Zhou L."/>
            <person name="Ni X."/>
            <person name="Tian J."/>
            <person name="Zhou Y."/>
            <person name="Sheng Y."/>
            <person name="Liu T."/>
            <person name="Pan Y."/>
            <person name="Xia L."/>
            <person name="Li J."/>
            <person name="Zhao F."/>
            <person name="Cao W."/>
        </authorList>
    </citation>
    <scope>NUCLEOTIDE SEQUENCE</scope>
    <source>
        <strain evidence="1">Hyas-2018</strain>
    </source>
</reference>